<evidence type="ECO:0000313" key="1">
    <source>
        <dbReference type="EMBL" id="KAJ1948690.1"/>
    </source>
</evidence>
<accession>A0ACC1JE09</accession>
<organism evidence="1 2">
    <name type="scientific">Linderina macrospora</name>
    <dbReference type="NCBI Taxonomy" id="4868"/>
    <lineage>
        <taxon>Eukaryota</taxon>
        <taxon>Fungi</taxon>
        <taxon>Fungi incertae sedis</taxon>
        <taxon>Zoopagomycota</taxon>
        <taxon>Kickxellomycotina</taxon>
        <taxon>Kickxellomycetes</taxon>
        <taxon>Kickxellales</taxon>
        <taxon>Kickxellaceae</taxon>
        <taxon>Linderina</taxon>
    </lineage>
</organism>
<keyword evidence="2" id="KW-1185">Reference proteome</keyword>
<sequence length="121" mass="13127">VQAEEKAAEGLSRVAVDQQQKVHATALSNQAMIQKVVELPVIEFARSAVEGPEESEAIYGSVSRADVLKALSEHGVKIEKEALAMDDKIKTLGEYTCVVKLIYAGQASFKIRVIKAEKADN</sequence>
<reference evidence="1" key="1">
    <citation type="submission" date="2022-07" db="EMBL/GenBank/DDBJ databases">
        <title>Phylogenomic reconstructions and comparative analyses of Kickxellomycotina fungi.</title>
        <authorList>
            <person name="Reynolds N.K."/>
            <person name="Stajich J.E."/>
            <person name="Barry K."/>
            <person name="Grigoriev I.V."/>
            <person name="Crous P."/>
            <person name="Smith M.E."/>
        </authorList>
    </citation>
    <scope>NUCLEOTIDE SEQUENCE</scope>
    <source>
        <strain evidence="1">NRRL 5244</strain>
    </source>
</reference>
<dbReference type="Proteomes" id="UP001150603">
    <property type="component" value="Unassembled WGS sequence"/>
</dbReference>
<gene>
    <name evidence="1" type="ORF">FBU59_001475</name>
</gene>
<comment type="caution">
    <text evidence="1">The sequence shown here is derived from an EMBL/GenBank/DDBJ whole genome shotgun (WGS) entry which is preliminary data.</text>
</comment>
<proteinExistence type="predicted"/>
<dbReference type="EMBL" id="JANBPW010000655">
    <property type="protein sequence ID" value="KAJ1948690.1"/>
    <property type="molecule type" value="Genomic_DNA"/>
</dbReference>
<evidence type="ECO:0000313" key="2">
    <source>
        <dbReference type="Proteomes" id="UP001150603"/>
    </source>
</evidence>
<name>A0ACC1JE09_9FUNG</name>
<protein>
    <submittedName>
        <fullName evidence="1">Uncharacterized protein</fullName>
    </submittedName>
</protein>
<feature type="non-terminal residue" evidence="1">
    <location>
        <position position="1"/>
    </location>
</feature>